<dbReference type="Proteomes" id="UP001642360">
    <property type="component" value="Unassembled WGS sequence"/>
</dbReference>
<proteinExistence type="predicted"/>
<protein>
    <submittedName>
        <fullName evidence="1">Uncharacterized protein</fullName>
    </submittedName>
</protein>
<dbReference type="SUPFAM" id="SSF53474">
    <property type="entry name" value="alpha/beta-Hydrolases"/>
    <property type="match status" value="1"/>
</dbReference>
<sequence>MPEKMKFDGSKEDKDLGLKTVDPFVALYLICGSPGSPPITAPRIKLRDGRHLAYKEHGVPKETAKYKIISVHGFASTRHTLAVVASRMAEELGVYFVSFDKPGGLVMPLSTYLTGWREQRFAPVINYWWPGFPAIYPQKPTTSNFHRTSGLYGVAHFIPWLTYWWNTQKWFPPSSVIAQRLSFLAKICNLYPSLENHKIPG</sequence>
<reference evidence="1 2" key="1">
    <citation type="submission" date="2024-02" db="EMBL/GenBank/DDBJ databases">
        <authorList>
            <person name="Vignale AGUSTIN F."/>
            <person name="Sosa J E."/>
            <person name="Modenutti C."/>
        </authorList>
    </citation>
    <scope>NUCLEOTIDE SEQUENCE [LARGE SCALE GENOMIC DNA]</scope>
</reference>
<dbReference type="PANTHER" id="PTHR45763:SF61">
    <property type="entry name" value="AB HYDROLASE-1 DOMAIN-CONTAINING PROTEIN"/>
    <property type="match status" value="1"/>
</dbReference>
<dbReference type="PANTHER" id="PTHR45763">
    <property type="entry name" value="HYDROLASE, ALPHA/BETA FOLD FAMILY PROTEIN, EXPRESSED-RELATED"/>
    <property type="match status" value="1"/>
</dbReference>
<name>A0ABC8R9M4_9AQUA</name>
<accession>A0ABC8R9M4</accession>
<organism evidence="1 2">
    <name type="scientific">Ilex paraguariensis</name>
    <name type="common">yerba mate</name>
    <dbReference type="NCBI Taxonomy" id="185542"/>
    <lineage>
        <taxon>Eukaryota</taxon>
        <taxon>Viridiplantae</taxon>
        <taxon>Streptophyta</taxon>
        <taxon>Embryophyta</taxon>
        <taxon>Tracheophyta</taxon>
        <taxon>Spermatophyta</taxon>
        <taxon>Magnoliopsida</taxon>
        <taxon>eudicotyledons</taxon>
        <taxon>Gunneridae</taxon>
        <taxon>Pentapetalae</taxon>
        <taxon>asterids</taxon>
        <taxon>campanulids</taxon>
        <taxon>Aquifoliales</taxon>
        <taxon>Aquifoliaceae</taxon>
        <taxon>Ilex</taxon>
    </lineage>
</organism>
<dbReference type="InterPro" id="IPR029058">
    <property type="entry name" value="AB_hydrolase_fold"/>
</dbReference>
<gene>
    <name evidence="1" type="ORF">ILEXP_LOCUS9289</name>
</gene>
<evidence type="ECO:0000313" key="1">
    <source>
        <dbReference type="EMBL" id="CAK9141696.1"/>
    </source>
</evidence>
<evidence type="ECO:0000313" key="2">
    <source>
        <dbReference type="Proteomes" id="UP001642360"/>
    </source>
</evidence>
<dbReference type="AlphaFoldDB" id="A0ABC8R9M4"/>
<keyword evidence="2" id="KW-1185">Reference proteome</keyword>
<dbReference type="EMBL" id="CAUOFW020001165">
    <property type="protein sequence ID" value="CAK9141696.1"/>
    <property type="molecule type" value="Genomic_DNA"/>
</dbReference>
<comment type="caution">
    <text evidence="1">The sequence shown here is derived from an EMBL/GenBank/DDBJ whole genome shotgun (WGS) entry which is preliminary data.</text>
</comment>